<dbReference type="Pfam" id="PF11660">
    <property type="entry name" value="DUF3262"/>
    <property type="match status" value="1"/>
</dbReference>
<evidence type="ECO:0000313" key="3">
    <source>
        <dbReference type="Proteomes" id="UP000186079"/>
    </source>
</evidence>
<dbReference type="InterPro" id="IPR021676">
    <property type="entry name" value="DUF3262"/>
</dbReference>
<reference evidence="2 3" key="1">
    <citation type="submission" date="2017-01" db="EMBL/GenBank/DDBJ databases">
        <authorList>
            <person name="Mah S.A."/>
            <person name="Swanson W.J."/>
            <person name="Moy G.W."/>
            <person name="Vacquier V.D."/>
        </authorList>
    </citation>
    <scope>NUCLEOTIDE SEQUENCE [LARGE SCALE GENOMIC DNA]</scope>
    <source>
        <strain evidence="2 3">ATCC 29606</strain>
    </source>
</reference>
<dbReference type="RefSeq" id="WP_039560995.1">
    <property type="nucleotide sequence ID" value="NZ_FTMC01000021.1"/>
</dbReference>
<evidence type="ECO:0000256" key="1">
    <source>
        <dbReference type="SAM" id="Phobius"/>
    </source>
</evidence>
<proteinExistence type="predicted"/>
<gene>
    <name evidence="2" type="ORF">SAMN05421672_12129</name>
</gene>
<keyword evidence="1" id="KW-1133">Transmembrane helix</keyword>
<dbReference type="Proteomes" id="UP000186079">
    <property type="component" value="Unassembled WGS sequence"/>
</dbReference>
<keyword evidence="1" id="KW-0472">Membrane</keyword>
<protein>
    <submittedName>
        <fullName evidence="2">Integrating conjugative element protein, PFL_4701 family</fullName>
    </submittedName>
</protein>
<evidence type="ECO:0000313" key="2">
    <source>
        <dbReference type="EMBL" id="SIR37600.1"/>
    </source>
</evidence>
<dbReference type="NCBIfam" id="TIGR03758">
    <property type="entry name" value="conj_TIGR03758"/>
    <property type="match status" value="1"/>
</dbReference>
<feature type="transmembrane region" description="Helical" evidence="1">
    <location>
        <begin position="55"/>
        <end position="78"/>
    </location>
</feature>
<feature type="transmembrane region" description="Helical" evidence="1">
    <location>
        <begin position="23"/>
        <end position="43"/>
    </location>
</feature>
<name>A0A1N7AEL1_9PSED</name>
<accession>A0A1N7AEL1</accession>
<organism evidence="2 3">
    <name type="scientific">Pseudomonas flexibilis</name>
    <dbReference type="NCBI Taxonomy" id="706570"/>
    <lineage>
        <taxon>Bacteria</taxon>
        <taxon>Pseudomonadati</taxon>
        <taxon>Pseudomonadota</taxon>
        <taxon>Gammaproteobacteria</taxon>
        <taxon>Pseudomonadales</taxon>
        <taxon>Pseudomonadaceae</taxon>
        <taxon>Pseudomonas</taxon>
    </lineage>
</organism>
<keyword evidence="1" id="KW-0812">Transmembrane</keyword>
<dbReference type="AlphaFoldDB" id="A0A1N7AEL1"/>
<sequence length="79" mass="8386">MSMSPAQVAAFEIASGYAPADSATLWLALVTTLALLWCAWVLWSGYRGWATGALSFGAFGGSAARVLLAWLVLLFFILS</sequence>
<dbReference type="EMBL" id="FTMC01000021">
    <property type="protein sequence ID" value="SIR37600.1"/>
    <property type="molecule type" value="Genomic_DNA"/>
</dbReference>